<dbReference type="SMART" id="SM00304">
    <property type="entry name" value="HAMP"/>
    <property type="match status" value="1"/>
</dbReference>
<dbReference type="GO" id="GO:0007165">
    <property type="term" value="P:signal transduction"/>
    <property type="evidence" value="ECO:0007669"/>
    <property type="project" value="UniProtKB-KW"/>
</dbReference>
<feature type="region of interest" description="Disordered" evidence="9">
    <location>
        <begin position="557"/>
        <end position="580"/>
    </location>
</feature>
<feature type="region of interest" description="Disordered" evidence="9">
    <location>
        <begin position="357"/>
        <end position="378"/>
    </location>
</feature>
<comment type="similarity">
    <text evidence="7">Belongs to the methyl-accepting chemotaxis (MCP) protein family.</text>
</comment>
<dbReference type="PANTHER" id="PTHR43531:SF11">
    <property type="entry name" value="METHYL-ACCEPTING CHEMOTAXIS PROTEIN 3"/>
    <property type="match status" value="1"/>
</dbReference>
<dbReference type="InterPro" id="IPR033480">
    <property type="entry name" value="sCache_2"/>
</dbReference>
<sequence length="580" mass="62616">MRFKDLKIANKVYFLFALAVPVMCVVFGGLYWKTSENLLRERSDKIRSQVETASSMVEHFVARAASGELTDAQARQQAIAAVKALRYGSNDYFWINDAGPRMIMHPFKPDLDGKDLSGFADPDGVKLFVEMVNVTRSGSGDFVHYRWAKPGHDQPVEKVSYVKRVAAWDWIIGSGLYIDDVRKETHTMLYGAIGIVGFTILISTLIVIWFARGLSGPIAQVVEMLQELAKGHTSCRLNLDRKDEIGVMARSLDAFADSLEHEVVDALQKLAQGDLTFDIHPSDEADQIRGALHTMEQDLNKMMCEIQLAGEQISAGATQVSDASQSLSQGATESASSLQQIAASMSELANRTDHNADNARQAASLSGEASEAANRGNGSMEQMVRAMAEINAAGQNISKIIKVIDEIAFQTNLLALNAAVEAARAGQHGKGFAVVAEEVRNLAARSAKAARETAELIEGSVQKAENGAQIAEQTAEALGEIVNRVTKVSDLIAEISAASSEQAHGIAQINVGIGQIDDVTQQNTANAEQGAASAEQLASQAAQLLALLHRFKLKQDCHKRRGQSPAAGARRPQAPARIGW</sequence>
<dbReference type="Gene3D" id="1.10.287.950">
    <property type="entry name" value="Methyl-accepting chemotaxis protein"/>
    <property type="match status" value="1"/>
</dbReference>
<dbReference type="Gene3D" id="3.30.450.20">
    <property type="entry name" value="PAS domain"/>
    <property type="match status" value="1"/>
</dbReference>
<dbReference type="CDD" id="cd11386">
    <property type="entry name" value="MCP_signal"/>
    <property type="match status" value="1"/>
</dbReference>
<dbReference type="Pfam" id="PF00015">
    <property type="entry name" value="MCPsignal"/>
    <property type="match status" value="1"/>
</dbReference>
<dbReference type="PROSITE" id="PS50111">
    <property type="entry name" value="CHEMOTAXIS_TRANSDUC_2"/>
    <property type="match status" value="1"/>
</dbReference>
<evidence type="ECO:0000256" key="1">
    <source>
        <dbReference type="ARBA" id="ARBA00004651"/>
    </source>
</evidence>
<evidence type="ECO:0000256" key="5">
    <source>
        <dbReference type="ARBA" id="ARBA00022989"/>
    </source>
</evidence>
<feature type="domain" description="HAMP" evidence="12">
    <location>
        <begin position="212"/>
        <end position="264"/>
    </location>
</feature>
<dbReference type="PROSITE" id="PS50885">
    <property type="entry name" value="HAMP"/>
    <property type="match status" value="1"/>
</dbReference>
<dbReference type="PANTHER" id="PTHR43531">
    <property type="entry name" value="PROTEIN ICFG"/>
    <property type="match status" value="1"/>
</dbReference>
<evidence type="ECO:0000259" key="12">
    <source>
        <dbReference type="PROSITE" id="PS50885"/>
    </source>
</evidence>
<dbReference type="SUPFAM" id="SSF58104">
    <property type="entry name" value="Methyl-accepting chemotaxis protein (MCP) signaling domain"/>
    <property type="match status" value="1"/>
</dbReference>
<dbReference type="GO" id="GO:0005886">
    <property type="term" value="C:plasma membrane"/>
    <property type="evidence" value="ECO:0007669"/>
    <property type="project" value="UniProtKB-SubCell"/>
</dbReference>
<proteinExistence type="inferred from homology"/>
<dbReference type="Gene3D" id="6.10.340.10">
    <property type="match status" value="1"/>
</dbReference>
<keyword evidence="4 10" id="KW-0812">Transmembrane</keyword>
<accession>A0A1G6XDM2</accession>
<feature type="transmembrane region" description="Helical" evidence="10">
    <location>
        <begin position="12"/>
        <end position="32"/>
    </location>
</feature>
<dbReference type="PRINTS" id="PR00260">
    <property type="entry name" value="CHEMTRNSDUCR"/>
</dbReference>
<keyword evidence="3" id="KW-0145">Chemotaxis</keyword>
<feature type="compositionally biased region" description="Low complexity" evidence="9">
    <location>
        <begin position="565"/>
        <end position="580"/>
    </location>
</feature>
<protein>
    <submittedName>
        <fullName evidence="13">Methyl-accepting chemotaxis sensory transducer with Cache sensor</fullName>
    </submittedName>
</protein>
<comment type="subcellular location">
    <subcellularLocation>
        <location evidence="1">Cell membrane</location>
        <topology evidence="1">Multi-pass membrane protein</topology>
    </subcellularLocation>
</comment>
<dbReference type="AlphaFoldDB" id="A0A1G6XDM2"/>
<gene>
    <name evidence="13" type="ORF">SAMN05661003_101221</name>
</gene>
<evidence type="ECO:0000256" key="3">
    <source>
        <dbReference type="ARBA" id="ARBA00022500"/>
    </source>
</evidence>
<dbReference type="RefSeq" id="WP_092075383.1">
    <property type="nucleotide sequence ID" value="NZ_FNAQ01000001.1"/>
</dbReference>
<dbReference type="InterPro" id="IPR004090">
    <property type="entry name" value="Chemotax_Me-accpt_rcpt"/>
</dbReference>
<dbReference type="Proteomes" id="UP000243205">
    <property type="component" value="Unassembled WGS sequence"/>
</dbReference>
<dbReference type="InterPro" id="IPR003660">
    <property type="entry name" value="HAMP_dom"/>
</dbReference>
<evidence type="ECO:0000256" key="2">
    <source>
        <dbReference type="ARBA" id="ARBA00022475"/>
    </source>
</evidence>
<evidence type="ECO:0000256" key="4">
    <source>
        <dbReference type="ARBA" id="ARBA00022692"/>
    </source>
</evidence>
<dbReference type="FunFam" id="1.10.287.950:FF:000001">
    <property type="entry name" value="Methyl-accepting chemotaxis sensory transducer"/>
    <property type="match status" value="1"/>
</dbReference>
<keyword evidence="2" id="KW-1003">Cell membrane</keyword>
<evidence type="ECO:0000259" key="11">
    <source>
        <dbReference type="PROSITE" id="PS50111"/>
    </source>
</evidence>
<evidence type="ECO:0000256" key="6">
    <source>
        <dbReference type="ARBA" id="ARBA00023136"/>
    </source>
</evidence>
<dbReference type="EMBL" id="FNAQ01000001">
    <property type="protein sequence ID" value="SDD75873.1"/>
    <property type="molecule type" value="Genomic_DNA"/>
</dbReference>
<dbReference type="SMART" id="SM00283">
    <property type="entry name" value="MA"/>
    <property type="match status" value="1"/>
</dbReference>
<evidence type="ECO:0000313" key="13">
    <source>
        <dbReference type="EMBL" id="SDD75873.1"/>
    </source>
</evidence>
<keyword evidence="8" id="KW-0807">Transducer</keyword>
<keyword evidence="14" id="KW-1185">Reference proteome</keyword>
<dbReference type="GO" id="GO:0004888">
    <property type="term" value="F:transmembrane signaling receptor activity"/>
    <property type="evidence" value="ECO:0007669"/>
    <property type="project" value="InterPro"/>
</dbReference>
<dbReference type="Pfam" id="PF00672">
    <property type="entry name" value="HAMP"/>
    <property type="match status" value="1"/>
</dbReference>
<dbReference type="GO" id="GO:0006935">
    <property type="term" value="P:chemotaxis"/>
    <property type="evidence" value="ECO:0007669"/>
    <property type="project" value="UniProtKB-KW"/>
</dbReference>
<dbReference type="STRING" id="57664.SAMN05661003_101221"/>
<reference evidence="14" key="1">
    <citation type="submission" date="2016-10" db="EMBL/GenBank/DDBJ databases">
        <authorList>
            <person name="Varghese N."/>
            <person name="Submissions S."/>
        </authorList>
    </citation>
    <scope>NUCLEOTIDE SEQUENCE [LARGE SCALE GENOMIC DNA]</scope>
    <source>
        <strain evidence="14">DSM 8987</strain>
    </source>
</reference>
<dbReference type="InterPro" id="IPR051310">
    <property type="entry name" value="MCP_chemotaxis"/>
</dbReference>
<evidence type="ECO:0000256" key="8">
    <source>
        <dbReference type="PROSITE-ProRule" id="PRU00284"/>
    </source>
</evidence>
<organism evidence="13 14">
    <name type="scientific">Desulfuromonas thiophila</name>
    <dbReference type="NCBI Taxonomy" id="57664"/>
    <lineage>
        <taxon>Bacteria</taxon>
        <taxon>Pseudomonadati</taxon>
        <taxon>Thermodesulfobacteriota</taxon>
        <taxon>Desulfuromonadia</taxon>
        <taxon>Desulfuromonadales</taxon>
        <taxon>Desulfuromonadaceae</taxon>
        <taxon>Desulfuromonas</taxon>
    </lineage>
</organism>
<feature type="domain" description="Methyl-accepting transducer" evidence="11">
    <location>
        <begin position="309"/>
        <end position="538"/>
    </location>
</feature>
<evidence type="ECO:0000313" key="14">
    <source>
        <dbReference type="Proteomes" id="UP000243205"/>
    </source>
</evidence>
<dbReference type="CDD" id="cd06225">
    <property type="entry name" value="HAMP"/>
    <property type="match status" value="1"/>
</dbReference>
<dbReference type="OrthoDB" id="9791237at2"/>
<evidence type="ECO:0000256" key="10">
    <source>
        <dbReference type="SAM" id="Phobius"/>
    </source>
</evidence>
<evidence type="ECO:0000256" key="9">
    <source>
        <dbReference type="SAM" id="MobiDB-lite"/>
    </source>
</evidence>
<dbReference type="InterPro" id="IPR004089">
    <property type="entry name" value="MCPsignal_dom"/>
</dbReference>
<keyword evidence="5 10" id="KW-1133">Transmembrane helix</keyword>
<feature type="compositionally biased region" description="Low complexity" evidence="9">
    <location>
        <begin position="362"/>
        <end position="373"/>
    </location>
</feature>
<dbReference type="SMART" id="SM01049">
    <property type="entry name" value="Cache_2"/>
    <property type="match status" value="1"/>
</dbReference>
<feature type="transmembrane region" description="Helical" evidence="10">
    <location>
        <begin position="189"/>
        <end position="211"/>
    </location>
</feature>
<dbReference type="Pfam" id="PF17200">
    <property type="entry name" value="sCache_2"/>
    <property type="match status" value="1"/>
</dbReference>
<keyword evidence="6 10" id="KW-0472">Membrane</keyword>
<evidence type="ECO:0000256" key="7">
    <source>
        <dbReference type="ARBA" id="ARBA00029447"/>
    </source>
</evidence>
<name>A0A1G6XDM2_9BACT</name>